<feature type="region of interest" description="Disordered" evidence="1">
    <location>
        <begin position="1"/>
        <end position="73"/>
    </location>
</feature>
<dbReference type="EMBL" id="CP063406">
    <property type="protein sequence ID" value="QSZ31620.1"/>
    <property type="molecule type" value="Genomic_DNA"/>
</dbReference>
<sequence>MRENHDTSPRNPVARSKNRNLPVIEDSRSEKIPPKTPAEIREMPKVDREARGETKRRRRQELPDSYDAAPHGPAVDELLDNQIRHYCALQHYGIVPRQIKGKAGQREAPSSRDPDSEGSNQTLELDSAPRDGNLHPSSSMPLESSARSKRSKPHRGGKNMSTIRCMSTIRNSGSGVITKKCHAANKRVITDNQDALEMIFQRTLKSFSTLN</sequence>
<dbReference type="Proteomes" id="UP000672032">
    <property type="component" value="Chromosome 2"/>
</dbReference>
<name>A0A8A3P4E1_9HELO</name>
<feature type="compositionally biased region" description="Basic and acidic residues" evidence="1">
    <location>
        <begin position="25"/>
        <end position="53"/>
    </location>
</feature>
<evidence type="ECO:0000256" key="1">
    <source>
        <dbReference type="SAM" id="MobiDB-lite"/>
    </source>
</evidence>
<evidence type="ECO:0000313" key="3">
    <source>
        <dbReference type="Proteomes" id="UP000672032"/>
    </source>
</evidence>
<dbReference type="OrthoDB" id="3554508at2759"/>
<feature type="compositionally biased region" description="Basic residues" evidence="1">
    <location>
        <begin position="147"/>
        <end position="157"/>
    </location>
</feature>
<accession>A0A8A3P4E1</accession>
<evidence type="ECO:0000313" key="2">
    <source>
        <dbReference type="EMBL" id="QSZ31620.1"/>
    </source>
</evidence>
<protein>
    <submittedName>
        <fullName evidence="2">Uncharacterized protein</fullName>
    </submittedName>
</protein>
<feature type="region of interest" description="Disordered" evidence="1">
    <location>
        <begin position="98"/>
        <end position="163"/>
    </location>
</feature>
<reference evidence="2" key="1">
    <citation type="submission" date="2020-10" db="EMBL/GenBank/DDBJ databases">
        <title>Genome Sequence of Monilinia vaccinii-corymbosi Sheds Light on Mummy Berry Disease Infection of Blueberry and Mating Type.</title>
        <authorList>
            <person name="Yow A.G."/>
            <person name="Zhang Y."/>
            <person name="Bansal K."/>
            <person name="Eacker S.M."/>
            <person name="Sullivan S."/>
            <person name="Liachko I."/>
            <person name="Cubeta M.A."/>
            <person name="Rollins J.A."/>
            <person name="Ashrafi H."/>
        </authorList>
    </citation>
    <scope>NUCLEOTIDE SEQUENCE</scope>
    <source>
        <strain evidence="2">RL-1</strain>
    </source>
</reference>
<proteinExistence type="predicted"/>
<keyword evidence="3" id="KW-1185">Reference proteome</keyword>
<gene>
    <name evidence="2" type="ORF">DSL72_001187</name>
</gene>
<organism evidence="2 3">
    <name type="scientific">Monilinia vaccinii-corymbosi</name>
    <dbReference type="NCBI Taxonomy" id="61207"/>
    <lineage>
        <taxon>Eukaryota</taxon>
        <taxon>Fungi</taxon>
        <taxon>Dikarya</taxon>
        <taxon>Ascomycota</taxon>
        <taxon>Pezizomycotina</taxon>
        <taxon>Leotiomycetes</taxon>
        <taxon>Helotiales</taxon>
        <taxon>Sclerotiniaceae</taxon>
        <taxon>Monilinia</taxon>
    </lineage>
</organism>
<dbReference type="AlphaFoldDB" id="A0A8A3P4E1"/>